<evidence type="ECO:0000259" key="4">
    <source>
        <dbReference type="PROSITE" id="PS50987"/>
    </source>
</evidence>
<dbReference type="InterPro" id="IPR001845">
    <property type="entry name" value="HTH_ArsR_DNA-bd_dom"/>
</dbReference>
<dbReference type="Proteomes" id="UP000070612">
    <property type="component" value="Unassembled WGS sequence"/>
</dbReference>
<dbReference type="PANTHER" id="PTHR43132:SF2">
    <property type="entry name" value="ARSENICAL RESISTANCE OPERON REPRESSOR ARSR-RELATED"/>
    <property type="match status" value="1"/>
</dbReference>
<dbReference type="CDD" id="cd00090">
    <property type="entry name" value="HTH_ARSR"/>
    <property type="match status" value="1"/>
</dbReference>
<protein>
    <submittedName>
        <fullName evidence="5">ArsR family transcriptional regulator</fullName>
    </submittedName>
</protein>
<dbReference type="PANTHER" id="PTHR43132">
    <property type="entry name" value="ARSENICAL RESISTANCE OPERON REPRESSOR ARSR-RELATED"/>
    <property type="match status" value="1"/>
</dbReference>
<keyword evidence="6" id="KW-1185">Reference proteome</keyword>
<organism evidence="5 6">
    <name type="scientific">Mycolicibacterium wolinskyi</name>
    <dbReference type="NCBI Taxonomy" id="59750"/>
    <lineage>
        <taxon>Bacteria</taxon>
        <taxon>Bacillati</taxon>
        <taxon>Actinomycetota</taxon>
        <taxon>Actinomycetes</taxon>
        <taxon>Mycobacteriales</taxon>
        <taxon>Mycobacteriaceae</taxon>
        <taxon>Mycolicibacterium</taxon>
    </lineage>
</organism>
<dbReference type="Gene3D" id="1.10.10.10">
    <property type="entry name" value="Winged helix-like DNA-binding domain superfamily/Winged helix DNA-binding domain"/>
    <property type="match status" value="1"/>
</dbReference>
<dbReference type="InterPro" id="IPR011991">
    <property type="entry name" value="ArsR-like_HTH"/>
</dbReference>
<dbReference type="PATRIC" id="fig|59750.3.peg.2164"/>
<evidence type="ECO:0000256" key="2">
    <source>
        <dbReference type="ARBA" id="ARBA00023125"/>
    </source>
</evidence>
<evidence type="ECO:0000313" key="6">
    <source>
        <dbReference type="Proteomes" id="UP000070612"/>
    </source>
</evidence>
<gene>
    <name evidence="5" type="ORF">AFM11_24025</name>
</gene>
<name>A0A132PGZ8_9MYCO</name>
<evidence type="ECO:0000256" key="3">
    <source>
        <dbReference type="ARBA" id="ARBA00023163"/>
    </source>
</evidence>
<dbReference type="InterPro" id="IPR036390">
    <property type="entry name" value="WH_DNA-bd_sf"/>
</dbReference>
<feature type="domain" description="HTH arsR-type" evidence="4">
    <location>
        <begin position="8"/>
        <end position="100"/>
    </location>
</feature>
<dbReference type="STRING" id="59750.AWC31_24130"/>
<dbReference type="SMART" id="SM00418">
    <property type="entry name" value="HTH_ARSR"/>
    <property type="match status" value="1"/>
</dbReference>
<sequence>MPVTGSLTSRPALDDLIDVVKALGDPVRVDMLERIAAVEQMACTDLVDELKVSASTVSYHVKLLRTAGLIDVRKEGRNFFYTYRRETAAKLAEALLGLGR</sequence>
<dbReference type="Pfam" id="PF12840">
    <property type="entry name" value="HTH_20"/>
    <property type="match status" value="1"/>
</dbReference>
<keyword evidence="1" id="KW-0805">Transcription regulation</keyword>
<accession>A0A132PGZ8</accession>
<evidence type="ECO:0000256" key="1">
    <source>
        <dbReference type="ARBA" id="ARBA00023015"/>
    </source>
</evidence>
<dbReference type="InterPro" id="IPR036388">
    <property type="entry name" value="WH-like_DNA-bd_sf"/>
</dbReference>
<keyword evidence="3" id="KW-0804">Transcription</keyword>
<dbReference type="PROSITE" id="PS50987">
    <property type="entry name" value="HTH_ARSR_2"/>
    <property type="match status" value="1"/>
</dbReference>
<dbReference type="InterPro" id="IPR051011">
    <property type="entry name" value="Metal_resp_trans_reg"/>
</dbReference>
<comment type="caution">
    <text evidence="5">The sequence shown here is derived from an EMBL/GenBank/DDBJ whole genome shotgun (WGS) entry which is preliminary data.</text>
</comment>
<evidence type="ECO:0000313" key="5">
    <source>
        <dbReference type="EMBL" id="KWX21606.1"/>
    </source>
</evidence>
<dbReference type="GO" id="GO:0003677">
    <property type="term" value="F:DNA binding"/>
    <property type="evidence" value="ECO:0007669"/>
    <property type="project" value="UniProtKB-KW"/>
</dbReference>
<reference evidence="5 6" key="1">
    <citation type="submission" date="2015-07" db="EMBL/GenBank/DDBJ databases">
        <title>A draft genome sequence of Mycobacterium wolinskyi.</title>
        <authorList>
            <person name="de Man T.J."/>
            <person name="Perry K.A."/>
            <person name="Coulliette A.D."/>
            <person name="Jensen B."/>
            <person name="Toney N.C."/>
            <person name="Limbago B.M."/>
            <person name="Noble-Wang J."/>
        </authorList>
    </citation>
    <scope>NUCLEOTIDE SEQUENCE [LARGE SCALE GENOMIC DNA]</scope>
    <source>
        <strain evidence="5 6">CDC_01</strain>
    </source>
</reference>
<dbReference type="SUPFAM" id="SSF46785">
    <property type="entry name" value="Winged helix' DNA-binding domain"/>
    <property type="match status" value="1"/>
</dbReference>
<keyword evidence="2" id="KW-0238">DNA-binding</keyword>
<dbReference type="GO" id="GO:0003700">
    <property type="term" value="F:DNA-binding transcription factor activity"/>
    <property type="evidence" value="ECO:0007669"/>
    <property type="project" value="InterPro"/>
</dbReference>
<proteinExistence type="predicted"/>
<dbReference type="EMBL" id="LGTW01000018">
    <property type="protein sequence ID" value="KWX21606.1"/>
    <property type="molecule type" value="Genomic_DNA"/>
</dbReference>
<dbReference type="AlphaFoldDB" id="A0A132PGZ8"/>
<dbReference type="NCBIfam" id="NF033788">
    <property type="entry name" value="HTH_metalloreg"/>
    <property type="match status" value="1"/>
</dbReference>
<dbReference type="PRINTS" id="PR00778">
    <property type="entry name" value="HTHARSR"/>
</dbReference>